<dbReference type="KEGG" id="fmr:Fuma_05947"/>
<sequence length="382" mass="42356">MSNSVPKIVEGQFTVDKGLDDHPVYFLTVNGKKVVVKGEAKGMEVLGRSDDDTALSIKWGSKLMKNVNDQLVNTKIMDGPEITAFLKTARQKFRPLPPLPGGPPAPPPPNRYSNVTDAVAGRYTWVKMPQVSGLSDAEFTKKVGGFAKPVRGKVKEQIVKFADESLWPQLGKVLAVDIFNGNNDRFDTSNGKWMNPGNVMFAEQGTRVIGLDTFDPYSPKSNLVGHGRFDELKTLTEPLKRKRYAEACAKSVGETLAFDAFGPGQQSITVRFPNGDEFSFWQIKRGELDDMYTPFAPALAAGITKGADQLKTYLQGKVTQYRLRCRAQPPQKPVPQPGQMQMRPRVLRPAPLKPDPLRMNARPINGIPQGILDRMDFLGWLK</sequence>
<dbReference type="Gene3D" id="1.10.1070.11">
    <property type="entry name" value="Phosphatidylinositol 3-/4-kinase, catalytic domain"/>
    <property type="match status" value="1"/>
</dbReference>
<protein>
    <submittedName>
        <fullName evidence="1">Uncharacterized protein</fullName>
    </submittedName>
</protein>
<dbReference type="InterPro" id="IPR036940">
    <property type="entry name" value="PI3/4_kinase_cat_sf"/>
</dbReference>
<keyword evidence="2" id="KW-1185">Reference proteome</keyword>
<dbReference type="Proteomes" id="UP000187735">
    <property type="component" value="Chromosome"/>
</dbReference>
<dbReference type="SUPFAM" id="SSF56112">
    <property type="entry name" value="Protein kinase-like (PK-like)"/>
    <property type="match status" value="1"/>
</dbReference>
<organism evidence="1 2">
    <name type="scientific">Fuerstiella marisgermanici</name>
    <dbReference type="NCBI Taxonomy" id="1891926"/>
    <lineage>
        <taxon>Bacteria</taxon>
        <taxon>Pseudomonadati</taxon>
        <taxon>Planctomycetota</taxon>
        <taxon>Planctomycetia</taxon>
        <taxon>Planctomycetales</taxon>
        <taxon>Planctomycetaceae</taxon>
        <taxon>Fuerstiella</taxon>
    </lineage>
</organism>
<reference evidence="1 2" key="1">
    <citation type="journal article" date="2016" name="Front. Microbiol.">
        <title>Fuerstia marisgermanicae gen. nov., sp. nov., an Unusual Member of the Phylum Planctomycetes from the German Wadden Sea.</title>
        <authorList>
            <person name="Kohn T."/>
            <person name="Heuer A."/>
            <person name="Jogler M."/>
            <person name="Vollmers J."/>
            <person name="Boedeker C."/>
            <person name="Bunk B."/>
            <person name="Rast P."/>
            <person name="Borchert D."/>
            <person name="Glockner I."/>
            <person name="Freese H.M."/>
            <person name="Klenk H.P."/>
            <person name="Overmann J."/>
            <person name="Kaster A.K."/>
            <person name="Rohde M."/>
            <person name="Wiegand S."/>
            <person name="Jogler C."/>
        </authorList>
    </citation>
    <scope>NUCLEOTIDE SEQUENCE [LARGE SCALE GENOMIC DNA]</scope>
    <source>
        <strain evidence="1 2">NH11</strain>
    </source>
</reference>
<dbReference type="AlphaFoldDB" id="A0A1P8WQF1"/>
<evidence type="ECO:0000313" key="1">
    <source>
        <dbReference type="EMBL" id="APZ96279.1"/>
    </source>
</evidence>
<dbReference type="OrthoDB" id="4535840at2"/>
<evidence type="ECO:0000313" key="2">
    <source>
        <dbReference type="Proteomes" id="UP000187735"/>
    </source>
</evidence>
<dbReference type="EMBL" id="CP017641">
    <property type="protein sequence ID" value="APZ96279.1"/>
    <property type="molecule type" value="Genomic_DNA"/>
</dbReference>
<dbReference type="RefSeq" id="WP_077027323.1">
    <property type="nucleotide sequence ID" value="NZ_CP017641.1"/>
</dbReference>
<dbReference type="InterPro" id="IPR011009">
    <property type="entry name" value="Kinase-like_dom_sf"/>
</dbReference>
<gene>
    <name evidence="1" type="ORF">Fuma_05947</name>
</gene>
<name>A0A1P8WQF1_9PLAN</name>
<proteinExistence type="predicted"/>
<accession>A0A1P8WQF1</accession>